<accession>A0ABW4ZNU9</accession>
<dbReference type="Pfam" id="PF00111">
    <property type="entry name" value="Fer2"/>
    <property type="match status" value="1"/>
</dbReference>
<dbReference type="PROSITE" id="PS51085">
    <property type="entry name" value="2FE2S_FER_2"/>
    <property type="match status" value="1"/>
</dbReference>
<dbReference type="InterPro" id="IPR012675">
    <property type="entry name" value="Beta-grasp_dom_sf"/>
</dbReference>
<evidence type="ECO:0000313" key="2">
    <source>
        <dbReference type="EMBL" id="MFD2163755.1"/>
    </source>
</evidence>
<sequence>MVNIEGAMYHLETYPNEYRNLMMLIYDKLGPEDFGDCLGMGKCGTCLIEIEPGIQLNSFDRNEDTTLTKAKLDKGLRLACQILIDEHINGITVKIISP</sequence>
<keyword evidence="3" id="KW-1185">Reference proteome</keyword>
<dbReference type="Gene3D" id="3.10.20.30">
    <property type="match status" value="1"/>
</dbReference>
<protein>
    <submittedName>
        <fullName evidence="2">2Fe-2S iron-sulfur cluster-binding protein</fullName>
    </submittedName>
</protein>
<dbReference type="RefSeq" id="WP_255900290.1">
    <property type="nucleotide sequence ID" value="NZ_JAFMZO010000002.1"/>
</dbReference>
<comment type="caution">
    <text evidence="2">The sequence shown here is derived from an EMBL/GenBank/DDBJ whole genome shotgun (WGS) entry which is preliminary data.</text>
</comment>
<dbReference type="SUPFAM" id="SSF54292">
    <property type="entry name" value="2Fe-2S ferredoxin-like"/>
    <property type="match status" value="1"/>
</dbReference>
<dbReference type="InterPro" id="IPR001041">
    <property type="entry name" value="2Fe-2S_ferredoxin-type"/>
</dbReference>
<dbReference type="EMBL" id="JBHUHZ010000002">
    <property type="protein sequence ID" value="MFD2163755.1"/>
    <property type="molecule type" value="Genomic_DNA"/>
</dbReference>
<gene>
    <name evidence="2" type="ORF">ACFSJU_15210</name>
</gene>
<dbReference type="InterPro" id="IPR036010">
    <property type="entry name" value="2Fe-2S_ferredoxin-like_sf"/>
</dbReference>
<evidence type="ECO:0000259" key="1">
    <source>
        <dbReference type="PROSITE" id="PS51085"/>
    </source>
</evidence>
<feature type="domain" description="2Fe-2S ferredoxin-type" evidence="1">
    <location>
        <begin position="1"/>
        <end position="98"/>
    </location>
</feature>
<name>A0ABW4ZNU9_9SPHI</name>
<dbReference type="Proteomes" id="UP001597387">
    <property type="component" value="Unassembled WGS sequence"/>
</dbReference>
<organism evidence="2 3">
    <name type="scientific">Paradesertivirga mongoliensis</name>
    <dbReference type="NCBI Taxonomy" id="2100740"/>
    <lineage>
        <taxon>Bacteria</taxon>
        <taxon>Pseudomonadati</taxon>
        <taxon>Bacteroidota</taxon>
        <taxon>Sphingobacteriia</taxon>
        <taxon>Sphingobacteriales</taxon>
        <taxon>Sphingobacteriaceae</taxon>
        <taxon>Paradesertivirga</taxon>
    </lineage>
</organism>
<evidence type="ECO:0000313" key="3">
    <source>
        <dbReference type="Proteomes" id="UP001597387"/>
    </source>
</evidence>
<dbReference type="CDD" id="cd00207">
    <property type="entry name" value="fer2"/>
    <property type="match status" value="1"/>
</dbReference>
<proteinExistence type="predicted"/>
<reference evidence="3" key="1">
    <citation type="journal article" date="2019" name="Int. J. Syst. Evol. Microbiol.">
        <title>The Global Catalogue of Microorganisms (GCM) 10K type strain sequencing project: providing services to taxonomists for standard genome sequencing and annotation.</title>
        <authorList>
            <consortium name="The Broad Institute Genomics Platform"/>
            <consortium name="The Broad Institute Genome Sequencing Center for Infectious Disease"/>
            <person name="Wu L."/>
            <person name="Ma J."/>
        </authorList>
    </citation>
    <scope>NUCLEOTIDE SEQUENCE [LARGE SCALE GENOMIC DNA]</scope>
    <source>
        <strain evidence="3">KCTC 42217</strain>
    </source>
</reference>